<feature type="compositionally biased region" description="Low complexity" evidence="5">
    <location>
        <begin position="152"/>
        <end position="177"/>
    </location>
</feature>
<feature type="signal peptide" evidence="6">
    <location>
        <begin position="1"/>
        <end position="39"/>
    </location>
</feature>
<keyword evidence="4" id="KW-0572">Peptidoglycan-anchor</keyword>
<name>A0AAW8W365_9LACO</name>
<organism evidence="8 9">
    <name type="scientific">Levilactobacillus namurensis</name>
    <dbReference type="NCBI Taxonomy" id="380393"/>
    <lineage>
        <taxon>Bacteria</taxon>
        <taxon>Bacillati</taxon>
        <taxon>Bacillota</taxon>
        <taxon>Bacilli</taxon>
        <taxon>Lactobacillales</taxon>
        <taxon>Lactobacillaceae</taxon>
        <taxon>Levilactobacillus</taxon>
    </lineage>
</organism>
<keyword evidence="3 6" id="KW-0732">Signal</keyword>
<evidence type="ECO:0000256" key="2">
    <source>
        <dbReference type="ARBA" id="ARBA00022525"/>
    </source>
</evidence>
<dbReference type="InterPro" id="IPR022263">
    <property type="entry name" value="KxYKxGKxW"/>
</dbReference>
<dbReference type="PROSITE" id="PS50847">
    <property type="entry name" value="GRAM_POS_ANCHORING"/>
    <property type="match status" value="1"/>
</dbReference>
<evidence type="ECO:0000313" key="8">
    <source>
        <dbReference type="EMBL" id="MDT7013163.1"/>
    </source>
</evidence>
<evidence type="ECO:0000313" key="9">
    <source>
        <dbReference type="Proteomes" id="UP001254075"/>
    </source>
</evidence>
<proteinExistence type="predicted"/>
<evidence type="ECO:0000256" key="1">
    <source>
        <dbReference type="ARBA" id="ARBA00022512"/>
    </source>
</evidence>
<dbReference type="InterPro" id="IPR022038">
    <property type="entry name" value="Ig-like_bact"/>
</dbReference>
<evidence type="ECO:0000259" key="7">
    <source>
        <dbReference type="PROSITE" id="PS50847"/>
    </source>
</evidence>
<feature type="region of interest" description="Disordered" evidence="5">
    <location>
        <begin position="223"/>
        <end position="242"/>
    </location>
</feature>
<evidence type="ECO:0000256" key="3">
    <source>
        <dbReference type="ARBA" id="ARBA00022729"/>
    </source>
</evidence>
<keyword evidence="2" id="KW-0964">Secreted</keyword>
<evidence type="ECO:0000256" key="5">
    <source>
        <dbReference type="SAM" id="MobiDB-lite"/>
    </source>
</evidence>
<feature type="compositionally biased region" description="Polar residues" evidence="5">
    <location>
        <begin position="118"/>
        <end position="131"/>
    </location>
</feature>
<feature type="compositionally biased region" description="Low complexity" evidence="5">
    <location>
        <begin position="829"/>
        <end position="977"/>
    </location>
</feature>
<sequence length="1081" mass="113302">MLETKVHYKSYKAGKRWLYAAISVTSLCAGLALTVPANAATTDSDSTPVTETVNADSSSNNESATNSNVDPANTDSSTNTNETNENNALNDNTKTNEENGDTSNSDTDNNEDNTNGSLGDSSTTGTDVNELNNDTNSNGTNTSNQADESNITDTNVNHNSDNTNPNDSNTQQDQDTQLAAPKDLANSTEITDPLAVIKTGVAQDQSQDKLGASITVTATNSKGTQTSQASSESHNQEVAVNTQDSSLTATFNVTNHSDTKQGLWVYLEMPAYLNNATSMTVSPSIDADSLTNTPEGVQLTFITLDGSYKVPTGFDWTTLKEIELTGTMNAGDHYSVSIPLTIPESGTSADLGIADFGPDWYSSSMKLQTTDPVLYHAPTNLPTATQQTPAATVDPDVTTPIAAITNNPDLQEKANTAPVDATIRLTAQNENGLGVSLTSQSDTGNGDSMTVVDGQATDLTALLDVTNTTDAVQIVNTFFSLPTYYNLLYPTHTSTVTMSNDVNAADLLADLPSGLAVHYVTSQGEYNSYADLLAKEPNFQWSDLTQFHVVGFLASQSGYTLNVPLTAQKTDQYTINGGSIMSQYSYGAVQTDAGFYFRIADTLDDLSGQYQAVVANPNAAVDGDPYLAAPKEIQAAMPNMGKDQIAYHNFFTGTSGSTTDHPYNGGVITINYQNADFADAINHLGYAVALSTDGQPYQMMGYIFKGTPTMIQNPTENPSVYVVVRQVLQTQDKTLQVGDNWNQLDNFVAGFDNQDQPLQASDIQVTQISDPSGIVKDGKVTAAGTFTVTYAYQVADDYYGKGEPYMVYKTATVTVDAPDPVDPTPTDPDNPGTTTPTDPSTDPDNPGTTTPTDPSTDPDNPGTTTPTDPSTDPDNPGTTTPTDPSTDPDNPGTTTPTDPSTDPDNPGTTTPTDPSTDPDNPGTTTPVDPSTPTNPDTTTGNETVVTGGSGDTATVTTPSTTTDDSVEANDANTATTATPLVTSGAADSVNTTQKSTTSAKVIHGGDGATVTTGKSAVATNQAKGQTATPATTLSAQTTTPKATATQLPQTNEAKPNGLAILGMGLLTSALSLVGLKSRKHD</sequence>
<keyword evidence="1" id="KW-0134">Cell wall</keyword>
<feature type="compositionally biased region" description="Polar residues" evidence="5">
    <location>
        <begin position="40"/>
        <end position="53"/>
    </location>
</feature>
<dbReference type="InterPro" id="IPR019931">
    <property type="entry name" value="LPXTG_anchor"/>
</dbReference>
<feature type="compositionally biased region" description="Low complexity" evidence="5">
    <location>
        <begin position="101"/>
        <end position="117"/>
    </location>
</feature>
<reference evidence="8" key="1">
    <citation type="submission" date="2023-08" db="EMBL/GenBank/DDBJ databases">
        <authorList>
            <person name="Page C.A."/>
            <person name="Perez-Diaz I.M."/>
        </authorList>
    </citation>
    <scope>NUCLEOTIDE SEQUENCE</scope>
    <source>
        <strain evidence="8">3.8.38</strain>
    </source>
</reference>
<feature type="compositionally biased region" description="Low complexity" evidence="5">
    <location>
        <begin position="132"/>
        <end position="144"/>
    </location>
</feature>
<dbReference type="RefSeq" id="WP_313844402.1">
    <property type="nucleotide sequence ID" value="NZ_JAVLAM010000001.1"/>
</dbReference>
<accession>A0AAW8W365</accession>
<dbReference type="NCBIfam" id="TIGR03715">
    <property type="entry name" value="KxYKxGKxW"/>
    <property type="match status" value="1"/>
</dbReference>
<dbReference type="NCBIfam" id="TIGR01167">
    <property type="entry name" value="LPXTG_anchor"/>
    <property type="match status" value="1"/>
</dbReference>
<dbReference type="Proteomes" id="UP001254075">
    <property type="component" value="Unassembled WGS sequence"/>
</dbReference>
<feature type="region of interest" description="Disordered" evidence="5">
    <location>
        <begin position="40"/>
        <end position="179"/>
    </location>
</feature>
<evidence type="ECO:0000256" key="6">
    <source>
        <dbReference type="SAM" id="SignalP"/>
    </source>
</evidence>
<dbReference type="Pfam" id="PF19258">
    <property type="entry name" value="KxYKxGKxW_sig"/>
    <property type="match status" value="1"/>
</dbReference>
<feature type="domain" description="Gram-positive cocci surface proteins LPxTG" evidence="7">
    <location>
        <begin position="1047"/>
        <end position="1081"/>
    </location>
</feature>
<feature type="compositionally biased region" description="Low complexity" evidence="5">
    <location>
        <begin position="1025"/>
        <end position="1043"/>
    </location>
</feature>
<feature type="region of interest" description="Disordered" evidence="5">
    <location>
        <begin position="815"/>
        <end position="977"/>
    </location>
</feature>
<feature type="region of interest" description="Disordered" evidence="5">
    <location>
        <begin position="1021"/>
        <end position="1043"/>
    </location>
</feature>
<evidence type="ECO:0000256" key="4">
    <source>
        <dbReference type="ARBA" id="ARBA00023088"/>
    </source>
</evidence>
<dbReference type="EMBL" id="JAVLAM010000001">
    <property type="protein sequence ID" value="MDT7013163.1"/>
    <property type="molecule type" value="Genomic_DNA"/>
</dbReference>
<feature type="chain" id="PRO_5043992900" evidence="6">
    <location>
        <begin position="40"/>
        <end position="1081"/>
    </location>
</feature>
<dbReference type="AlphaFoldDB" id="A0AAW8W365"/>
<protein>
    <submittedName>
        <fullName evidence="8">KxYKxGKxW signal peptide domain-containing protein</fullName>
    </submittedName>
</protein>
<gene>
    <name evidence="8" type="ORF">RI532_01800</name>
</gene>
<dbReference type="Pfam" id="PF07523">
    <property type="entry name" value="Big_3"/>
    <property type="match status" value="1"/>
</dbReference>
<feature type="compositionally biased region" description="Low complexity" evidence="5">
    <location>
        <begin position="54"/>
        <end position="93"/>
    </location>
</feature>
<comment type="caution">
    <text evidence="8">The sequence shown here is derived from an EMBL/GenBank/DDBJ whole genome shotgun (WGS) entry which is preliminary data.</text>
</comment>